<organism evidence="3 4">
    <name type="scientific">Longispora fulva</name>
    <dbReference type="NCBI Taxonomy" id="619741"/>
    <lineage>
        <taxon>Bacteria</taxon>
        <taxon>Bacillati</taxon>
        <taxon>Actinomycetota</taxon>
        <taxon>Actinomycetes</taxon>
        <taxon>Micromonosporales</taxon>
        <taxon>Micromonosporaceae</taxon>
        <taxon>Longispora</taxon>
    </lineage>
</organism>
<dbReference type="Proteomes" id="UP000622552">
    <property type="component" value="Unassembled WGS sequence"/>
</dbReference>
<proteinExistence type="predicted"/>
<name>A0A8J7G784_9ACTN</name>
<dbReference type="InterPro" id="IPR013216">
    <property type="entry name" value="Methyltransf_11"/>
</dbReference>
<dbReference type="SUPFAM" id="SSF53335">
    <property type="entry name" value="S-adenosyl-L-methionine-dependent methyltransferases"/>
    <property type="match status" value="1"/>
</dbReference>
<keyword evidence="3" id="KW-0489">Methyltransferase</keyword>
<keyword evidence="4" id="KW-1185">Reference proteome</keyword>
<dbReference type="PANTHER" id="PTHR43861">
    <property type="entry name" value="TRANS-ACONITATE 2-METHYLTRANSFERASE-RELATED"/>
    <property type="match status" value="1"/>
</dbReference>
<evidence type="ECO:0000313" key="3">
    <source>
        <dbReference type="EMBL" id="MBG6134155.1"/>
    </source>
</evidence>
<dbReference type="InterPro" id="IPR029063">
    <property type="entry name" value="SAM-dependent_MTases_sf"/>
</dbReference>
<dbReference type="EMBL" id="JADOUF010000001">
    <property type="protein sequence ID" value="MBG6134155.1"/>
    <property type="molecule type" value="Genomic_DNA"/>
</dbReference>
<keyword evidence="1" id="KW-0808">Transferase</keyword>
<comment type="caution">
    <text evidence="3">The sequence shown here is derived from an EMBL/GenBank/DDBJ whole genome shotgun (WGS) entry which is preliminary data.</text>
</comment>
<sequence>MTTYAFDNAEDLAVDQLASLQTCLDPITLANLDRLDVGPGWRCLEVGAGAGSIARALAERVAPTGSVVATDIKPHLLDGPFEVLAHDITTDPLPAESFGLIHSRLVLLHLPAREQVLAKLVRALKPGGWLLFEEFDCTWLPVLSAPDEEAAALFTRVNAAMLALLKAAGADLAWGSRIYGALGRHGLVDINATAHAEPWRSGSPGARLHEINSWQLESRLVGTGQVTAEDLAGFRRVLADPRFAVSSYLTVSAWGRKPAA</sequence>
<dbReference type="RefSeq" id="WP_197001422.1">
    <property type="nucleotide sequence ID" value="NZ_BONS01000026.1"/>
</dbReference>
<dbReference type="AlphaFoldDB" id="A0A8J7G784"/>
<reference evidence="3" key="1">
    <citation type="submission" date="2020-11" db="EMBL/GenBank/DDBJ databases">
        <title>Sequencing the genomes of 1000 actinobacteria strains.</title>
        <authorList>
            <person name="Klenk H.-P."/>
        </authorList>
    </citation>
    <scope>NUCLEOTIDE SEQUENCE</scope>
    <source>
        <strain evidence="3">DSM 45356</strain>
    </source>
</reference>
<dbReference type="GO" id="GO:0008757">
    <property type="term" value="F:S-adenosylmethionine-dependent methyltransferase activity"/>
    <property type="evidence" value="ECO:0007669"/>
    <property type="project" value="InterPro"/>
</dbReference>
<evidence type="ECO:0000259" key="2">
    <source>
        <dbReference type="Pfam" id="PF08241"/>
    </source>
</evidence>
<dbReference type="CDD" id="cd02440">
    <property type="entry name" value="AdoMet_MTases"/>
    <property type="match status" value="1"/>
</dbReference>
<accession>A0A8J7G784</accession>
<feature type="domain" description="Methyltransferase type 11" evidence="2">
    <location>
        <begin position="44"/>
        <end position="132"/>
    </location>
</feature>
<dbReference type="PANTHER" id="PTHR43861:SF3">
    <property type="entry name" value="PUTATIVE (AFU_ORTHOLOGUE AFUA_2G14390)-RELATED"/>
    <property type="match status" value="1"/>
</dbReference>
<dbReference type="Gene3D" id="3.40.50.150">
    <property type="entry name" value="Vaccinia Virus protein VP39"/>
    <property type="match status" value="1"/>
</dbReference>
<gene>
    <name evidence="3" type="ORF">IW245_000349</name>
</gene>
<dbReference type="GO" id="GO:0032259">
    <property type="term" value="P:methylation"/>
    <property type="evidence" value="ECO:0007669"/>
    <property type="project" value="UniProtKB-KW"/>
</dbReference>
<protein>
    <submittedName>
        <fullName evidence="3">SAM-dependent methyltransferase</fullName>
    </submittedName>
</protein>
<dbReference type="Pfam" id="PF08241">
    <property type="entry name" value="Methyltransf_11"/>
    <property type="match status" value="1"/>
</dbReference>
<evidence type="ECO:0000256" key="1">
    <source>
        <dbReference type="ARBA" id="ARBA00022679"/>
    </source>
</evidence>
<evidence type="ECO:0000313" key="4">
    <source>
        <dbReference type="Proteomes" id="UP000622552"/>
    </source>
</evidence>